<keyword evidence="3" id="KW-1185">Reference proteome</keyword>
<keyword evidence="2" id="KW-0378">Hydrolase</keyword>
<organism evidence="2 3">
    <name type="scientific">Natronosporangium hydrolyticum</name>
    <dbReference type="NCBI Taxonomy" id="2811111"/>
    <lineage>
        <taxon>Bacteria</taxon>
        <taxon>Bacillati</taxon>
        <taxon>Actinomycetota</taxon>
        <taxon>Actinomycetes</taxon>
        <taxon>Micromonosporales</taxon>
        <taxon>Micromonosporaceae</taxon>
        <taxon>Natronosporangium</taxon>
    </lineage>
</organism>
<dbReference type="Proteomes" id="UP000662857">
    <property type="component" value="Chromosome"/>
</dbReference>
<dbReference type="AlphaFoldDB" id="A0A895YFP0"/>
<reference evidence="2" key="1">
    <citation type="submission" date="2021-02" db="EMBL/GenBank/DDBJ databases">
        <title>Natrosporangium hydrolyticum gen. nov., sp. nov, a haloalkaliphilic actinobacterium from a soda solonchak soil.</title>
        <authorList>
            <person name="Sorokin D.Y."/>
            <person name="Khijniak T.V."/>
            <person name="Zakharycheva A.P."/>
            <person name="Boueva O.V."/>
            <person name="Ariskina E.V."/>
            <person name="Hahnke R.L."/>
            <person name="Bunk B."/>
            <person name="Sproer C."/>
            <person name="Schumann P."/>
            <person name="Evtushenko L.I."/>
            <person name="Kublanov I.V."/>
        </authorList>
    </citation>
    <scope>NUCLEOTIDE SEQUENCE</scope>
    <source>
        <strain evidence="2">DSM 106523</strain>
    </source>
</reference>
<feature type="domain" description="HNH nuclease" evidence="1">
    <location>
        <begin position="207"/>
        <end position="256"/>
    </location>
</feature>
<accession>A0A895YFP0</accession>
<keyword evidence="2" id="KW-0255">Endonuclease</keyword>
<keyword evidence="2" id="KW-0540">Nuclease</keyword>
<dbReference type="GO" id="GO:0004519">
    <property type="term" value="F:endonuclease activity"/>
    <property type="evidence" value="ECO:0007669"/>
    <property type="project" value="UniProtKB-KW"/>
</dbReference>
<dbReference type="InterPro" id="IPR003615">
    <property type="entry name" value="HNH_nuc"/>
</dbReference>
<evidence type="ECO:0000313" key="2">
    <source>
        <dbReference type="EMBL" id="QSB16684.1"/>
    </source>
</evidence>
<evidence type="ECO:0000313" key="3">
    <source>
        <dbReference type="Proteomes" id="UP000662857"/>
    </source>
</evidence>
<dbReference type="EMBL" id="CP070499">
    <property type="protein sequence ID" value="QSB16684.1"/>
    <property type="molecule type" value="Genomic_DNA"/>
</dbReference>
<name>A0A895YFP0_9ACTN</name>
<dbReference type="Pfam" id="PF13391">
    <property type="entry name" value="HNH_2"/>
    <property type="match status" value="1"/>
</dbReference>
<dbReference type="KEGG" id="nhy:JQS43_10610"/>
<sequence length="311" mass="35585">MRAYVGVTDGEWYRYLAERPTLDEVNFWRPSGARRFRSLHPGEPFFFKTHYPHNRVVGGGFYSGFVALPVSEAWELYGESNGVSSLAALRRQIAQYRRTPIEPWEDPVIGCVLIRDTRFFEPDYPSDPPPDFAPNLVQGRRYDLAEHPAVEYFSGLITRLLGVRIELDYSEPWHLPGPTYGDPRLAPQRLGQRAFQAVVLDAYARRCAITGSRIRPVLQAAHVLPLPRGGQHRLDNGLLLRSDIHTLYDRGYLGVDPKHRLLVSPRLRSDFGNGEQLYRIAGEPIAVPERPADRPNREFLERHLDEVYLTS</sequence>
<evidence type="ECO:0000259" key="1">
    <source>
        <dbReference type="Pfam" id="PF13391"/>
    </source>
</evidence>
<proteinExistence type="predicted"/>
<dbReference type="RefSeq" id="WP_239678913.1">
    <property type="nucleotide sequence ID" value="NZ_CP070499.1"/>
</dbReference>
<protein>
    <submittedName>
        <fullName evidence="2">HNH endonuclease</fullName>
    </submittedName>
</protein>
<gene>
    <name evidence="2" type="ORF">JQS43_10610</name>
</gene>